<name>E3FGH9_STIAD</name>
<dbReference type="eggNOG" id="ENOG50316IF">
    <property type="taxonomic scope" value="Bacteria"/>
</dbReference>
<dbReference type="PROSITE" id="PS51257">
    <property type="entry name" value="PROKAR_LIPOPROTEIN"/>
    <property type="match status" value="1"/>
</dbReference>
<dbReference type="AlphaFoldDB" id="E3FGH9"/>
<dbReference type="KEGG" id="sur:STAUR_3710"/>
<dbReference type="OrthoDB" id="5518162at2"/>
<dbReference type="STRING" id="378806.STAUR_3710"/>
<protein>
    <submittedName>
        <fullName evidence="1">Conserved uncharacterized protein</fullName>
    </submittedName>
</protein>
<gene>
    <name evidence="1" type="ordered locus">STAUR_3710</name>
</gene>
<reference evidence="1 2" key="1">
    <citation type="journal article" date="2011" name="Mol. Biol. Evol.">
        <title>Comparative genomic analysis of fruiting body formation in Myxococcales.</title>
        <authorList>
            <person name="Huntley S."/>
            <person name="Hamann N."/>
            <person name="Wegener-Feldbrugge S."/>
            <person name="Treuner-Lange A."/>
            <person name="Kube M."/>
            <person name="Reinhardt R."/>
            <person name="Klages S."/>
            <person name="Muller R."/>
            <person name="Ronning C.M."/>
            <person name="Nierman W.C."/>
            <person name="Sogaard-Andersen L."/>
        </authorList>
    </citation>
    <scope>NUCLEOTIDE SEQUENCE [LARGE SCALE GENOMIC DNA]</scope>
    <source>
        <strain evidence="1 2">DW4/3-1</strain>
    </source>
</reference>
<dbReference type="RefSeq" id="WP_013375875.1">
    <property type="nucleotide sequence ID" value="NC_014623.1"/>
</dbReference>
<keyword evidence="2" id="KW-1185">Reference proteome</keyword>
<proteinExistence type="predicted"/>
<dbReference type="Proteomes" id="UP000001351">
    <property type="component" value="Chromosome"/>
</dbReference>
<organism evidence="1 2">
    <name type="scientific">Stigmatella aurantiaca (strain DW4/3-1)</name>
    <dbReference type="NCBI Taxonomy" id="378806"/>
    <lineage>
        <taxon>Bacteria</taxon>
        <taxon>Pseudomonadati</taxon>
        <taxon>Myxococcota</taxon>
        <taxon>Myxococcia</taxon>
        <taxon>Myxococcales</taxon>
        <taxon>Cystobacterineae</taxon>
        <taxon>Archangiaceae</taxon>
        <taxon>Stigmatella</taxon>
    </lineage>
</organism>
<evidence type="ECO:0000313" key="1">
    <source>
        <dbReference type="EMBL" id="ADO71498.1"/>
    </source>
</evidence>
<dbReference type="EMBL" id="CP002271">
    <property type="protein sequence ID" value="ADO71498.1"/>
    <property type="molecule type" value="Genomic_DNA"/>
</dbReference>
<sequence length="126" mass="13294">MNRFLSLLPLVGSLFLAGCGDDPADGDKCESSGYVCSSIAEALECRQGQWRAIPCRGSLGCQEVDNAIRCDISANRAGDNCGTSAEGRGLCRADGQAVLECRLGVLVEVESCRTCTETNTQVVCQP</sequence>
<dbReference type="HOGENOM" id="CLU_161986_0_0_7"/>
<accession>E3FGH9</accession>
<evidence type="ECO:0000313" key="2">
    <source>
        <dbReference type="Proteomes" id="UP000001351"/>
    </source>
</evidence>